<evidence type="ECO:0000256" key="1">
    <source>
        <dbReference type="SAM" id="MobiDB-lite"/>
    </source>
</evidence>
<evidence type="ECO:0000313" key="3">
    <source>
        <dbReference type="Proteomes" id="UP001176941"/>
    </source>
</evidence>
<dbReference type="Proteomes" id="UP001176941">
    <property type="component" value="Chromosome 31"/>
</dbReference>
<gene>
    <name evidence="2" type="ORF">MRATA1EN1_LOCUS20498</name>
</gene>
<name>A0ABN8ZEW4_RANTA</name>
<proteinExistence type="predicted"/>
<organism evidence="2 3">
    <name type="scientific">Rangifer tarandus platyrhynchus</name>
    <name type="common">Svalbard reindeer</name>
    <dbReference type="NCBI Taxonomy" id="3082113"/>
    <lineage>
        <taxon>Eukaryota</taxon>
        <taxon>Metazoa</taxon>
        <taxon>Chordata</taxon>
        <taxon>Craniata</taxon>
        <taxon>Vertebrata</taxon>
        <taxon>Euteleostomi</taxon>
        <taxon>Mammalia</taxon>
        <taxon>Eutheria</taxon>
        <taxon>Laurasiatheria</taxon>
        <taxon>Artiodactyla</taxon>
        <taxon>Ruminantia</taxon>
        <taxon>Pecora</taxon>
        <taxon>Cervidae</taxon>
        <taxon>Odocoileinae</taxon>
        <taxon>Rangifer</taxon>
    </lineage>
</organism>
<reference evidence="2" key="1">
    <citation type="submission" date="2023-04" db="EMBL/GenBank/DDBJ databases">
        <authorList>
            <consortium name="ELIXIR-Norway"/>
        </authorList>
    </citation>
    <scope>NUCLEOTIDE SEQUENCE [LARGE SCALE GENOMIC DNA]</scope>
</reference>
<dbReference type="EMBL" id="OX459967">
    <property type="protein sequence ID" value="CAI9171536.1"/>
    <property type="molecule type" value="Genomic_DNA"/>
</dbReference>
<feature type="region of interest" description="Disordered" evidence="1">
    <location>
        <begin position="80"/>
        <end position="126"/>
    </location>
</feature>
<protein>
    <submittedName>
        <fullName evidence="2">Uncharacterized protein</fullName>
    </submittedName>
</protein>
<sequence length="126" mass="13432">MLWTLQPGCVLRQNAEKTERVGTPGLVSCHPEAGGFTFTCPEQPFLSYGLCGKSPSGTATSRSTTNKLVLASSGAASKLASLSNRNTRNERTSLRETTSHTVTLEADPQIKGNVLQPLSPVSKNQE</sequence>
<evidence type="ECO:0000313" key="2">
    <source>
        <dbReference type="EMBL" id="CAI9171536.1"/>
    </source>
</evidence>
<feature type="compositionally biased region" description="Basic and acidic residues" evidence="1">
    <location>
        <begin position="87"/>
        <end position="98"/>
    </location>
</feature>
<accession>A0ABN8ZEW4</accession>
<keyword evidence="3" id="KW-1185">Reference proteome</keyword>